<protein>
    <submittedName>
        <fullName evidence="12">HD domain-containing protein</fullName>
    </submittedName>
</protein>
<dbReference type="SUPFAM" id="SSF109604">
    <property type="entry name" value="HD-domain/PDEase-like"/>
    <property type="match status" value="1"/>
</dbReference>
<evidence type="ECO:0000256" key="3">
    <source>
        <dbReference type="ARBA" id="ARBA00022692"/>
    </source>
</evidence>
<proteinExistence type="predicted"/>
<organism evidence="12 13">
    <name type="scientific">Paenimyroides baculatum</name>
    <dbReference type="NCBI Taxonomy" id="2608000"/>
    <lineage>
        <taxon>Bacteria</taxon>
        <taxon>Pseudomonadati</taxon>
        <taxon>Bacteroidota</taxon>
        <taxon>Flavobacteriia</taxon>
        <taxon>Flavobacteriales</taxon>
        <taxon>Flavobacteriaceae</taxon>
        <taxon>Paenimyroides</taxon>
    </lineage>
</organism>
<evidence type="ECO:0000256" key="2">
    <source>
        <dbReference type="ARBA" id="ARBA00022475"/>
    </source>
</evidence>
<feature type="transmembrane region" description="Helical" evidence="9">
    <location>
        <begin position="370"/>
        <end position="391"/>
    </location>
</feature>
<comment type="caution">
    <text evidence="12">The sequence shown here is derived from an EMBL/GenBank/DDBJ whole genome shotgun (WGS) entry which is preliminary data.</text>
</comment>
<dbReference type="AlphaFoldDB" id="A0A5M6CLD5"/>
<dbReference type="InterPro" id="IPR003607">
    <property type="entry name" value="HD/PDEase_dom"/>
</dbReference>
<keyword evidence="7 9" id="KW-0472">Membrane</keyword>
<keyword evidence="8" id="KW-0175">Coiled coil</keyword>
<evidence type="ECO:0000256" key="7">
    <source>
        <dbReference type="ARBA" id="ARBA00023136"/>
    </source>
</evidence>
<name>A0A5M6CLD5_9FLAO</name>
<dbReference type="Proteomes" id="UP000325141">
    <property type="component" value="Unassembled WGS sequence"/>
</dbReference>
<evidence type="ECO:0000259" key="11">
    <source>
        <dbReference type="Pfam" id="PF18967"/>
    </source>
</evidence>
<dbReference type="Pfam" id="PF18967">
    <property type="entry name" value="PycTM"/>
    <property type="match status" value="1"/>
</dbReference>
<comment type="subcellular location">
    <subcellularLocation>
        <location evidence="1">Cell membrane</location>
    </subcellularLocation>
</comment>
<keyword evidence="2" id="KW-1003">Cell membrane</keyword>
<keyword evidence="4" id="KW-0547">Nucleotide-binding</keyword>
<dbReference type="GO" id="GO:0005886">
    <property type="term" value="C:plasma membrane"/>
    <property type="evidence" value="ECO:0007669"/>
    <property type="project" value="UniProtKB-SubCell"/>
</dbReference>
<keyword evidence="5 9" id="KW-1133">Transmembrane helix</keyword>
<feature type="domain" description="HD" evidence="10">
    <location>
        <begin position="30"/>
        <end position="126"/>
    </location>
</feature>
<dbReference type="Gene3D" id="1.10.3210.10">
    <property type="entry name" value="Hypothetical protein af1432"/>
    <property type="match status" value="1"/>
</dbReference>
<evidence type="ECO:0000256" key="4">
    <source>
        <dbReference type="ARBA" id="ARBA00022741"/>
    </source>
</evidence>
<keyword evidence="3 9" id="KW-0812">Transmembrane</keyword>
<evidence type="ECO:0000313" key="13">
    <source>
        <dbReference type="Proteomes" id="UP000325141"/>
    </source>
</evidence>
<reference evidence="12 13" key="1">
    <citation type="submission" date="2019-09" db="EMBL/GenBank/DDBJ databases">
        <title>Genome sequence and assembly of Flavobacterium sp.</title>
        <authorList>
            <person name="Chhetri G."/>
        </authorList>
    </citation>
    <scope>NUCLEOTIDE SEQUENCE [LARGE SCALE GENOMIC DNA]</scope>
    <source>
        <strain evidence="12 13">SNL9</strain>
    </source>
</reference>
<gene>
    <name evidence="12" type="ORF">F0460_06215</name>
</gene>
<keyword evidence="6" id="KW-0051">Antiviral defense</keyword>
<evidence type="ECO:0000256" key="1">
    <source>
        <dbReference type="ARBA" id="ARBA00004236"/>
    </source>
</evidence>
<feature type="transmembrane region" description="Helical" evidence="9">
    <location>
        <begin position="245"/>
        <end position="264"/>
    </location>
</feature>
<dbReference type="CDD" id="cd00077">
    <property type="entry name" value="HDc"/>
    <property type="match status" value="1"/>
</dbReference>
<keyword evidence="13" id="KW-1185">Reference proteome</keyword>
<dbReference type="EMBL" id="VWSG01000003">
    <property type="protein sequence ID" value="KAA5536018.1"/>
    <property type="molecule type" value="Genomic_DNA"/>
</dbReference>
<evidence type="ECO:0000256" key="6">
    <source>
        <dbReference type="ARBA" id="ARBA00023118"/>
    </source>
</evidence>
<sequence length="393" mass="45652">MELLLKAEAYIFNLFKDKLSSEYIYHDYLHTLRVVTAINELINGEHILEPDATHLRVAAWFHDAGYINGPENHEERSCEIFKDFIKENSSENVNIDQVCSLILATKCSHFPTNLLEMCMKDADFYHFTLDNYNELGELLKNEIETTCTKQLTDIDWCTENLTVLTKNQYYFTDYAKTYWQPKKEKNIFKLRENLEKLKLNKKGKNKELKEKKLEKLDRPERGIDTLFRTTLNNHTQLSAIADSKANILLSVNSILISISLTAIIPKLDSPSNAHLIIPTFILLIFSVITIVYTILATKPKVSSNTVTKKEIEQRKVNILFFGNFHQLPLSDFNDAMNDLMKDRDYLYDTLIKDLYYLGLVLNKKYRMLSISYTVFMYGIIISVAAFCIAFIRI</sequence>
<accession>A0A5M6CLD5</accession>
<dbReference type="GO" id="GO:0051607">
    <property type="term" value="P:defense response to virus"/>
    <property type="evidence" value="ECO:0007669"/>
    <property type="project" value="UniProtKB-KW"/>
</dbReference>
<evidence type="ECO:0000313" key="12">
    <source>
        <dbReference type="EMBL" id="KAA5536018.1"/>
    </source>
</evidence>
<dbReference type="InterPro" id="IPR043760">
    <property type="entry name" value="PycTM_dom"/>
</dbReference>
<dbReference type="Pfam" id="PF01966">
    <property type="entry name" value="HD"/>
    <property type="match status" value="1"/>
</dbReference>
<feature type="domain" description="Pycsar effector protein" evidence="11">
    <location>
        <begin position="226"/>
        <end position="388"/>
    </location>
</feature>
<evidence type="ECO:0000256" key="5">
    <source>
        <dbReference type="ARBA" id="ARBA00022989"/>
    </source>
</evidence>
<evidence type="ECO:0000256" key="8">
    <source>
        <dbReference type="SAM" id="Coils"/>
    </source>
</evidence>
<dbReference type="InterPro" id="IPR006674">
    <property type="entry name" value="HD_domain"/>
</dbReference>
<dbReference type="RefSeq" id="WP_150011324.1">
    <property type="nucleotide sequence ID" value="NZ_VWSG01000003.1"/>
</dbReference>
<feature type="transmembrane region" description="Helical" evidence="9">
    <location>
        <begin position="276"/>
        <end position="295"/>
    </location>
</feature>
<dbReference type="GO" id="GO:0000166">
    <property type="term" value="F:nucleotide binding"/>
    <property type="evidence" value="ECO:0007669"/>
    <property type="project" value="UniProtKB-KW"/>
</dbReference>
<evidence type="ECO:0000256" key="9">
    <source>
        <dbReference type="SAM" id="Phobius"/>
    </source>
</evidence>
<evidence type="ECO:0000259" key="10">
    <source>
        <dbReference type="Pfam" id="PF01966"/>
    </source>
</evidence>
<feature type="coiled-coil region" evidence="8">
    <location>
        <begin position="187"/>
        <end position="214"/>
    </location>
</feature>